<dbReference type="InterPro" id="IPR007831">
    <property type="entry name" value="T2SS_GspE_N"/>
</dbReference>
<dbReference type="InterPro" id="IPR027417">
    <property type="entry name" value="P-loop_NTPase"/>
</dbReference>
<dbReference type="PANTHER" id="PTHR30258">
    <property type="entry name" value="TYPE II SECRETION SYSTEM PROTEIN GSPE-RELATED"/>
    <property type="match status" value="1"/>
</dbReference>
<accession>A0A955L9T4</accession>
<evidence type="ECO:0000313" key="6">
    <source>
        <dbReference type="EMBL" id="MCA9386163.1"/>
    </source>
</evidence>
<proteinExistence type="inferred from homology"/>
<dbReference type="Proteomes" id="UP000754563">
    <property type="component" value="Unassembled WGS sequence"/>
</dbReference>
<dbReference type="GO" id="GO:0016887">
    <property type="term" value="F:ATP hydrolysis activity"/>
    <property type="evidence" value="ECO:0007669"/>
    <property type="project" value="TreeGrafter"/>
</dbReference>
<comment type="similarity">
    <text evidence="1">Belongs to the GSP E family.</text>
</comment>
<evidence type="ECO:0000256" key="1">
    <source>
        <dbReference type="ARBA" id="ARBA00006611"/>
    </source>
</evidence>
<comment type="caution">
    <text evidence="6">The sequence shown here is derived from an EMBL/GenBank/DDBJ whole genome shotgun (WGS) entry which is preliminary data.</text>
</comment>
<dbReference type="Gene3D" id="3.30.450.90">
    <property type="match status" value="1"/>
</dbReference>
<dbReference type="EMBL" id="JAGQLH010000088">
    <property type="protein sequence ID" value="MCA9386163.1"/>
    <property type="molecule type" value="Genomic_DNA"/>
</dbReference>
<dbReference type="Gene3D" id="3.40.50.300">
    <property type="entry name" value="P-loop containing nucleotide triphosphate hydrolases"/>
    <property type="match status" value="1"/>
</dbReference>
<dbReference type="GO" id="GO:0005886">
    <property type="term" value="C:plasma membrane"/>
    <property type="evidence" value="ECO:0007669"/>
    <property type="project" value="TreeGrafter"/>
</dbReference>
<dbReference type="FunFam" id="3.40.50.300:FF:000398">
    <property type="entry name" value="Type IV pilus assembly ATPase PilB"/>
    <property type="match status" value="1"/>
</dbReference>
<protein>
    <submittedName>
        <fullName evidence="6">Flp pilus assembly complex ATPase component TadA</fullName>
    </submittedName>
</protein>
<reference evidence="6" key="1">
    <citation type="submission" date="2020-04" db="EMBL/GenBank/DDBJ databases">
        <authorList>
            <person name="Zhang T."/>
        </authorList>
    </citation>
    <scope>NUCLEOTIDE SEQUENCE</scope>
    <source>
        <strain evidence="6">HKST-UBA11</strain>
    </source>
</reference>
<dbReference type="PROSITE" id="PS00662">
    <property type="entry name" value="T2SP_E"/>
    <property type="match status" value="1"/>
</dbReference>
<keyword evidence="2" id="KW-0547">Nucleotide-binding</keyword>
<dbReference type="Pfam" id="PF00437">
    <property type="entry name" value="T2SSE"/>
    <property type="match status" value="1"/>
</dbReference>
<dbReference type="InterPro" id="IPR037257">
    <property type="entry name" value="T2SS_E_N_sf"/>
</dbReference>
<dbReference type="SUPFAM" id="SSF160246">
    <property type="entry name" value="EspE N-terminal domain-like"/>
    <property type="match status" value="1"/>
</dbReference>
<dbReference type="AlphaFoldDB" id="A0A955L9T4"/>
<evidence type="ECO:0000256" key="2">
    <source>
        <dbReference type="ARBA" id="ARBA00022741"/>
    </source>
</evidence>
<feature type="compositionally biased region" description="Polar residues" evidence="4">
    <location>
        <begin position="32"/>
        <end position="45"/>
    </location>
</feature>
<dbReference type="SUPFAM" id="SSF52540">
    <property type="entry name" value="P-loop containing nucleoside triphosphate hydrolases"/>
    <property type="match status" value="1"/>
</dbReference>
<dbReference type="PANTHER" id="PTHR30258:SF1">
    <property type="entry name" value="PROTEIN TRANSPORT PROTEIN HOFB HOMOLOG"/>
    <property type="match status" value="1"/>
</dbReference>
<evidence type="ECO:0000313" key="7">
    <source>
        <dbReference type="Proteomes" id="UP000754563"/>
    </source>
</evidence>
<evidence type="ECO:0000256" key="3">
    <source>
        <dbReference type="ARBA" id="ARBA00022840"/>
    </source>
</evidence>
<feature type="domain" description="Bacterial type II secretion system protein E" evidence="5">
    <location>
        <begin position="434"/>
        <end position="448"/>
    </location>
</feature>
<reference evidence="6" key="2">
    <citation type="journal article" date="2021" name="Microbiome">
        <title>Successional dynamics and alternative stable states in a saline activated sludge microbial community over 9 years.</title>
        <authorList>
            <person name="Wang Y."/>
            <person name="Ye J."/>
            <person name="Ju F."/>
            <person name="Liu L."/>
            <person name="Boyd J.A."/>
            <person name="Deng Y."/>
            <person name="Parks D.H."/>
            <person name="Jiang X."/>
            <person name="Yin X."/>
            <person name="Woodcroft B.J."/>
            <person name="Tyson G.W."/>
            <person name="Hugenholtz P."/>
            <person name="Polz M.F."/>
            <person name="Zhang T."/>
        </authorList>
    </citation>
    <scope>NUCLEOTIDE SEQUENCE</scope>
    <source>
        <strain evidence="6">HKST-UBA11</strain>
    </source>
</reference>
<dbReference type="Pfam" id="PF05157">
    <property type="entry name" value="MshEN"/>
    <property type="match status" value="1"/>
</dbReference>
<dbReference type="GO" id="GO:0005524">
    <property type="term" value="F:ATP binding"/>
    <property type="evidence" value="ECO:0007669"/>
    <property type="project" value="UniProtKB-KW"/>
</dbReference>
<dbReference type="CDD" id="cd01129">
    <property type="entry name" value="PulE-GspE-like"/>
    <property type="match status" value="1"/>
</dbReference>
<evidence type="ECO:0000259" key="5">
    <source>
        <dbReference type="PROSITE" id="PS00662"/>
    </source>
</evidence>
<organism evidence="6 7">
    <name type="scientific">Candidatus Dojkabacteria bacterium</name>
    <dbReference type="NCBI Taxonomy" id="2099670"/>
    <lineage>
        <taxon>Bacteria</taxon>
        <taxon>Candidatus Dojkabacteria</taxon>
    </lineage>
</organism>
<keyword evidence="3" id="KW-0067">ATP-binding</keyword>
<evidence type="ECO:0000256" key="4">
    <source>
        <dbReference type="SAM" id="MobiDB-lite"/>
    </source>
</evidence>
<feature type="region of interest" description="Disordered" evidence="4">
    <location>
        <begin position="26"/>
        <end position="48"/>
    </location>
</feature>
<dbReference type="InterPro" id="IPR001482">
    <property type="entry name" value="T2SS/T4SS_dom"/>
</dbReference>
<sequence>MDVNSSQQQQNLDAHVLNENLPLNQIGKDAVPTSNQNGVPQQPSLGQLRGTGSQGVLAALFQSGKLDQESINQAKVIAVNQNKSIESVLLEQNKVTEEDLYQSKAQVEGYKFVELTNIEIPIDVLNKVSKDVAQKHMAIPFQEEDGKVRVALADPGDLQKVKFLQIVIGKPLELFVASPSQIQQVIDKQYGGRISAEVDEALEEYGDILEVGNTKSNKLDSEDVSVENLDSAPVSRIANMILEYAVKYKASDVHIEPRENKVVVRFRISGVLVEKLTLPKKLAAPVASRIKILSSLKIDEHRLPQDGRFQIKFGKVIFDLRVSIMPSVYGEKIVMRLLETGGGHLSLEGTGLRGFALKSFQEALHKTEGIILVTGPTGSGKTHTLASSLKILNQPSVNILTLEDPVEIRIDGVTQVQVKPDIGLTFASGLRAFLRQDPDVIMVGEIRDKETAALAVQAALTGHLVLATLHTNSAAGAIPRLLDMEVESFLLSSTINVILAQRLARKVCPDCIAPYNASPDELKRLHEVLDGLKGFDITNYPVRKDEQGNPVQNNTPGTKEVTLYKGQGCSKCNGSGYVGRIGIFEVLPVSEKIGQLIMEHRSAFDIEAQGRQDGMIMMIQDGFLKALEGLTTIAEVLRVVN</sequence>
<dbReference type="Gene3D" id="3.30.300.160">
    <property type="entry name" value="Type II secretion system, protein E, N-terminal domain"/>
    <property type="match status" value="1"/>
</dbReference>
<name>A0A955L9T4_9BACT</name>
<gene>
    <name evidence="6" type="primary">tadA</name>
    <name evidence="6" type="ORF">KC717_05950</name>
</gene>